<dbReference type="RefSeq" id="WP_262487153.1">
    <property type="nucleotide sequence ID" value="NZ_BAZW01000079.1"/>
</dbReference>
<keyword evidence="7" id="KW-1185">Reference proteome</keyword>
<keyword evidence="4 5" id="KW-0472">Membrane</keyword>
<sequence length="194" mass="21775">MFIFIPGLLWYYSTTLKKQILVGNLAISLLTAMVPYFVVSLEFAMLARVHGAAILSTEACSMAWFWTTGFAFFAFVSNLSREIIKDLEDLKGDQESGCRTLPVEMGEGATKTVVLILNLATVAALWVVFFVVPELKNSGLTLLYFSLFLTLPYLLLSGLVLRAKDNRYYHWASQISKLIMLAGILFVFVARTFF</sequence>
<evidence type="ECO:0000256" key="5">
    <source>
        <dbReference type="SAM" id="Phobius"/>
    </source>
</evidence>
<keyword evidence="2 5" id="KW-0812">Transmembrane</keyword>
<dbReference type="STRING" id="1236989.JCM15548_14462"/>
<dbReference type="GO" id="GO:0016020">
    <property type="term" value="C:membrane"/>
    <property type="evidence" value="ECO:0007669"/>
    <property type="project" value="UniProtKB-SubCell"/>
</dbReference>
<gene>
    <name evidence="6" type="ORF">JCM15548_14462</name>
</gene>
<evidence type="ECO:0000256" key="1">
    <source>
        <dbReference type="ARBA" id="ARBA00004141"/>
    </source>
</evidence>
<dbReference type="EMBL" id="BAZW01000079">
    <property type="protein sequence ID" value="GAO27624.1"/>
    <property type="molecule type" value="Genomic_DNA"/>
</dbReference>
<dbReference type="Gene3D" id="1.20.120.1780">
    <property type="entry name" value="UbiA prenyltransferase"/>
    <property type="match status" value="1"/>
</dbReference>
<dbReference type="Pfam" id="PF01040">
    <property type="entry name" value="UbiA"/>
    <property type="match status" value="1"/>
</dbReference>
<proteinExistence type="predicted"/>
<keyword evidence="3 5" id="KW-1133">Transmembrane helix</keyword>
<feature type="transmembrane region" description="Helical" evidence="5">
    <location>
        <begin position="113"/>
        <end position="132"/>
    </location>
</feature>
<evidence type="ECO:0000256" key="4">
    <source>
        <dbReference type="ARBA" id="ARBA00023136"/>
    </source>
</evidence>
<feature type="transmembrane region" description="Helical" evidence="5">
    <location>
        <begin position="51"/>
        <end position="76"/>
    </location>
</feature>
<protein>
    <submittedName>
        <fullName evidence="6">(S)-2,3-di-O-geranylgeranylglyceryl phosphate synthase</fullName>
    </submittedName>
</protein>
<evidence type="ECO:0000256" key="3">
    <source>
        <dbReference type="ARBA" id="ARBA00022989"/>
    </source>
</evidence>
<dbReference type="AlphaFoldDB" id="A0A0E9LQV3"/>
<dbReference type="Proteomes" id="UP000032900">
    <property type="component" value="Unassembled WGS sequence"/>
</dbReference>
<evidence type="ECO:0000313" key="7">
    <source>
        <dbReference type="Proteomes" id="UP000032900"/>
    </source>
</evidence>
<comment type="caution">
    <text evidence="6">The sequence shown here is derived from an EMBL/GenBank/DDBJ whole genome shotgun (WGS) entry which is preliminary data.</text>
</comment>
<evidence type="ECO:0000256" key="2">
    <source>
        <dbReference type="ARBA" id="ARBA00022692"/>
    </source>
</evidence>
<feature type="transmembrane region" description="Helical" evidence="5">
    <location>
        <begin position="175"/>
        <end position="193"/>
    </location>
</feature>
<comment type="subcellular location">
    <subcellularLocation>
        <location evidence="1">Membrane</location>
        <topology evidence="1">Multi-pass membrane protein</topology>
    </subcellularLocation>
</comment>
<organism evidence="6 7">
    <name type="scientific">Geofilum rubicundum JCM 15548</name>
    <dbReference type="NCBI Taxonomy" id="1236989"/>
    <lineage>
        <taxon>Bacteria</taxon>
        <taxon>Pseudomonadati</taxon>
        <taxon>Bacteroidota</taxon>
        <taxon>Bacteroidia</taxon>
        <taxon>Marinilabiliales</taxon>
        <taxon>Marinilabiliaceae</taxon>
        <taxon>Geofilum</taxon>
    </lineage>
</organism>
<dbReference type="GO" id="GO:0016765">
    <property type="term" value="F:transferase activity, transferring alkyl or aryl (other than methyl) groups"/>
    <property type="evidence" value="ECO:0007669"/>
    <property type="project" value="InterPro"/>
</dbReference>
<evidence type="ECO:0000313" key="6">
    <source>
        <dbReference type="EMBL" id="GAO27624.1"/>
    </source>
</evidence>
<name>A0A0E9LQV3_9BACT</name>
<feature type="transmembrane region" description="Helical" evidence="5">
    <location>
        <begin position="20"/>
        <end position="39"/>
    </location>
</feature>
<accession>A0A0E9LQV3</accession>
<reference evidence="6 7" key="1">
    <citation type="journal article" date="2015" name="Microbes Environ.">
        <title>Distribution and evolution of nitrogen fixation genes in the phylum bacteroidetes.</title>
        <authorList>
            <person name="Inoue J."/>
            <person name="Oshima K."/>
            <person name="Suda W."/>
            <person name="Sakamoto M."/>
            <person name="Iino T."/>
            <person name="Noda S."/>
            <person name="Hongoh Y."/>
            <person name="Hattori M."/>
            <person name="Ohkuma M."/>
        </authorList>
    </citation>
    <scope>NUCLEOTIDE SEQUENCE [LARGE SCALE GENOMIC DNA]</scope>
    <source>
        <strain evidence="6">JCM 15548</strain>
    </source>
</reference>
<feature type="transmembrane region" description="Helical" evidence="5">
    <location>
        <begin position="144"/>
        <end position="163"/>
    </location>
</feature>
<dbReference type="InterPro" id="IPR000537">
    <property type="entry name" value="UbiA_prenyltransferase"/>
</dbReference>